<sequence>MSGPGTGLFFCKRIAELHGGNIEIETDRTSGFGVIVRFPREFKLEQL</sequence>
<dbReference type="InterPro" id="IPR036890">
    <property type="entry name" value="HATPase_C_sf"/>
</dbReference>
<dbReference type="SUPFAM" id="SSF55874">
    <property type="entry name" value="ATPase domain of HSP90 chaperone/DNA topoisomerase II/histidine kinase"/>
    <property type="match status" value="1"/>
</dbReference>
<dbReference type="Proteomes" id="UP000011783">
    <property type="component" value="Unassembled WGS sequence"/>
</dbReference>
<dbReference type="AlphaFoldDB" id="M3FGU8"/>
<comment type="caution">
    <text evidence="1">The sequence shown here is derived from an EMBL/GenBank/DDBJ whole genome shotgun (WGS) entry which is preliminary data.</text>
</comment>
<dbReference type="EMBL" id="AKWO02000037">
    <property type="protein sequence ID" value="EMG01063.1"/>
    <property type="molecule type" value="Genomic_DNA"/>
</dbReference>
<accession>M3FGU8</accession>
<evidence type="ECO:0000313" key="1">
    <source>
        <dbReference type="EMBL" id="EMG01063.1"/>
    </source>
</evidence>
<dbReference type="BioCyc" id="LBOR1193007:G11KN-2908-MONOMER"/>
<dbReference type="Gene3D" id="3.30.565.10">
    <property type="entry name" value="Histidine kinase-like ATPase, C-terminal domain"/>
    <property type="match status" value="1"/>
</dbReference>
<name>M3FGU8_LEPBO</name>
<gene>
    <name evidence="1" type="ORF">LEP1GSC123_3640</name>
</gene>
<protein>
    <submittedName>
        <fullName evidence="1">GHKL domain protein</fullName>
    </submittedName>
</protein>
<proteinExistence type="predicted"/>
<reference evidence="1 2" key="1">
    <citation type="submission" date="2013-01" db="EMBL/GenBank/DDBJ databases">
        <authorList>
            <person name="Harkins D.M."/>
            <person name="Durkin A.S."/>
            <person name="Brinkac L.M."/>
            <person name="Haft D.H."/>
            <person name="Selengut J.D."/>
            <person name="Sanka R."/>
            <person name="DePew J."/>
            <person name="Purushe J."/>
            <person name="Picardeau M."/>
            <person name="Werts C."/>
            <person name="Goarant C."/>
            <person name="Vinetz J.M."/>
            <person name="Sutton G.G."/>
            <person name="Nierman W.C."/>
            <person name="Fouts D.E."/>
        </authorList>
    </citation>
    <scope>NUCLEOTIDE SEQUENCE [LARGE SCALE GENOMIC DNA]</scope>
    <source>
        <strain evidence="1 2">200701203</strain>
    </source>
</reference>
<evidence type="ECO:0000313" key="2">
    <source>
        <dbReference type="Proteomes" id="UP000011783"/>
    </source>
</evidence>
<organism evidence="1 2">
    <name type="scientific">Leptospira borgpetersenii str. 200701203</name>
    <dbReference type="NCBI Taxonomy" id="1193007"/>
    <lineage>
        <taxon>Bacteria</taxon>
        <taxon>Pseudomonadati</taxon>
        <taxon>Spirochaetota</taxon>
        <taxon>Spirochaetia</taxon>
        <taxon>Leptospirales</taxon>
        <taxon>Leptospiraceae</taxon>
        <taxon>Leptospira</taxon>
    </lineage>
</organism>